<comment type="caution">
    <text evidence="1">The sequence shown here is derived from an EMBL/GenBank/DDBJ whole genome shotgun (WGS) entry which is preliminary data.</text>
</comment>
<protein>
    <submittedName>
        <fullName evidence="1">Uncharacterized protein</fullName>
    </submittedName>
</protein>
<keyword evidence="2" id="KW-1185">Reference proteome</keyword>
<proteinExistence type="predicted"/>
<evidence type="ECO:0000313" key="1">
    <source>
        <dbReference type="EMBL" id="GFY28281.1"/>
    </source>
</evidence>
<reference evidence="1" key="1">
    <citation type="submission" date="2020-08" db="EMBL/GenBank/DDBJ databases">
        <title>Multicomponent nature underlies the extraordinary mechanical properties of spider dragline silk.</title>
        <authorList>
            <person name="Kono N."/>
            <person name="Nakamura H."/>
            <person name="Mori M."/>
            <person name="Yoshida Y."/>
            <person name="Ohtoshi R."/>
            <person name="Malay A.D."/>
            <person name="Moran D.A.P."/>
            <person name="Tomita M."/>
            <person name="Numata K."/>
            <person name="Arakawa K."/>
        </authorList>
    </citation>
    <scope>NUCLEOTIDE SEQUENCE</scope>
</reference>
<dbReference type="EMBL" id="BMAU01021383">
    <property type="protein sequence ID" value="GFY28281.1"/>
    <property type="molecule type" value="Genomic_DNA"/>
</dbReference>
<dbReference type="Proteomes" id="UP000887159">
    <property type="component" value="Unassembled WGS sequence"/>
</dbReference>
<dbReference type="AlphaFoldDB" id="A0A8X6W5K6"/>
<name>A0A8X6W5K6_TRICX</name>
<organism evidence="1 2">
    <name type="scientific">Trichonephila clavipes</name>
    <name type="common">Golden silk orbweaver</name>
    <name type="synonym">Nephila clavipes</name>
    <dbReference type="NCBI Taxonomy" id="2585209"/>
    <lineage>
        <taxon>Eukaryota</taxon>
        <taxon>Metazoa</taxon>
        <taxon>Ecdysozoa</taxon>
        <taxon>Arthropoda</taxon>
        <taxon>Chelicerata</taxon>
        <taxon>Arachnida</taxon>
        <taxon>Araneae</taxon>
        <taxon>Araneomorphae</taxon>
        <taxon>Entelegynae</taxon>
        <taxon>Araneoidea</taxon>
        <taxon>Nephilidae</taxon>
        <taxon>Trichonephila</taxon>
    </lineage>
</organism>
<gene>
    <name evidence="1" type="ORF">TNCV_4396151</name>
</gene>
<accession>A0A8X6W5K6</accession>
<evidence type="ECO:0000313" key="2">
    <source>
        <dbReference type="Proteomes" id="UP000887159"/>
    </source>
</evidence>
<sequence>MSSDIEEKNQNQAKFVYEEQFKEIIKMFLNKWNEKENFVDFVWYWARTRDKANHDPIPIPLGYLDLQAGRSKGKCCETTEDISGKNERRFFEEIWRYVGEFHSFSACT</sequence>